<accession>A0A6G0T365</accession>
<dbReference type="Proteomes" id="UP000475862">
    <property type="component" value="Unassembled WGS sequence"/>
</dbReference>
<reference evidence="1 2" key="1">
    <citation type="submission" date="2019-08" db="EMBL/GenBank/DDBJ databases">
        <title>The genome of the soybean aphid Biotype 1, its phylome, world population structure and adaptation to the North American continent.</title>
        <authorList>
            <person name="Giordano R."/>
            <person name="Donthu R.K."/>
            <person name="Hernandez A.G."/>
            <person name="Wright C.L."/>
            <person name="Zimin A.V."/>
        </authorList>
    </citation>
    <scope>NUCLEOTIDE SEQUENCE [LARGE SCALE GENOMIC DNA]</scope>
    <source>
        <tissue evidence="1">Whole aphids</tissue>
    </source>
</reference>
<gene>
    <name evidence="1" type="ORF">AGLY_014835</name>
</gene>
<proteinExistence type="predicted"/>
<organism evidence="1 2">
    <name type="scientific">Aphis glycines</name>
    <name type="common">Soybean aphid</name>
    <dbReference type="NCBI Taxonomy" id="307491"/>
    <lineage>
        <taxon>Eukaryota</taxon>
        <taxon>Metazoa</taxon>
        <taxon>Ecdysozoa</taxon>
        <taxon>Arthropoda</taxon>
        <taxon>Hexapoda</taxon>
        <taxon>Insecta</taxon>
        <taxon>Pterygota</taxon>
        <taxon>Neoptera</taxon>
        <taxon>Paraneoptera</taxon>
        <taxon>Hemiptera</taxon>
        <taxon>Sternorrhyncha</taxon>
        <taxon>Aphidomorpha</taxon>
        <taxon>Aphidoidea</taxon>
        <taxon>Aphididae</taxon>
        <taxon>Aphidini</taxon>
        <taxon>Aphis</taxon>
        <taxon>Aphis</taxon>
    </lineage>
</organism>
<comment type="caution">
    <text evidence="1">The sequence shown here is derived from an EMBL/GenBank/DDBJ whole genome shotgun (WGS) entry which is preliminary data.</text>
</comment>
<evidence type="ECO:0000313" key="1">
    <source>
        <dbReference type="EMBL" id="KAE9524785.1"/>
    </source>
</evidence>
<keyword evidence="2" id="KW-1185">Reference proteome</keyword>
<dbReference type="AlphaFoldDB" id="A0A6G0T365"/>
<protein>
    <submittedName>
        <fullName evidence="1">Uncharacterized protein</fullName>
    </submittedName>
</protein>
<dbReference type="OrthoDB" id="10622846at2759"/>
<evidence type="ECO:0000313" key="2">
    <source>
        <dbReference type="Proteomes" id="UP000475862"/>
    </source>
</evidence>
<name>A0A6G0T365_APHGL</name>
<dbReference type="EMBL" id="VYZN01000065">
    <property type="protein sequence ID" value="KAE9524785.1"/>
    <property type="molecule type" value="Genomic_DNA"/>
</dbReference>
<sequence length="190" mass="22130">MNRNSKIISLYEKIIYNNASLLQSLKSKEVYLCTKCQNFKKTDEFISELKLIAKIYNIKSVCKMKKDCLIENIKKQVALKFLDKNPFCKLDKSLFKQENNSLKNIDKDPFCKLDKSFFTEENCFNSSLEKTSEKIHKADYKISFKEKLIKDLKLNTALNEMLKFAKNNSAYENGDRTSIALSIPNIKTHI</sequence>